<proteinExistence type="predicted"/>
<reference evidence="2" key="1">
    <citation type="submission" date="2009-11" db="EMBL/GenBank/DDBJ databases">
        <title>The complete chromosome of Xylanimonas cellulosilytica DSM 15894.</title>
        <authorList>
            <consortium name="US DOE Joint Genome Institute (JGI-PGF)"/>
            <person name="Lucas S."/>
            <person name="Copeland A."/>
            <person name="Lapidus A."/>
            <person name="Glavina del Rio T."/>
            <person name="Dalin E."/>
            <person name="Tice H."/>
            <person name="Bruce D."/>
            <person name="Goodwin L."/>
            <person name="Pitluck S."/>
            <person name="Kyrpides N."/>
            <person name="Mavromatis K."/>
            <person name="Ivanova N."/>
            <person name="Mikhailova N."/>
            <person name="Foster B."/>
            <person name="Clum A."/>
            <person name="Brettin T."/>
            <person name="Detter J.C."/>
            <person name="Han C."/>
            <person name="Larimer F."/>
            <person name="Land M."/>
            <person name="Hauser L."/>
            <person name="Markowitz V."/>
            <person name="Cheng J.F."/>
            <person name="Hugenholtz P."/>
            <person name="Woyke T."/>
            <person name="Wu D."/>
            <person name="Gehrich-Schroeter G."/>
            <person name="Schneider S."/>
            <person name="Pukall S.R."/>
            <person name="Klenk H.P."/>
            <person name="Eisen J.A."/>
        </authorList>
    </citation>
    <scope>NUCLEOTIDE SEQUENCE [LARGE SCALE GENOMIC DNA]</scope>
    <source>
        <strain evidence="2">DSM 15894 / CECT 5975 / LMG 20990 / XIL07</strain>
    </source>
</reference>
<evidence type="ECO:0000313" key="1">
    <source>
        <dbReference type="EMBL" id="ACZ30399.1"/>
    </source>
</evidence>
<dbReference type="KEGG" id="xce:Xcel_1368"/>
<gene>
    <name evidence="1" type="ordered locus">Xcel_1368</name>
</gene>
<dbReference type="HOGENOM" id="CLU_1098179_0_0_11"/>
<keyword evidence="2" id="KW-1185">Reference proteome</keyword>
<dbReference type="AlphaFoldDB" id="D1BRE4"/>
<protein>
    <submittedName>
        <fullName evidence="1">Uncharacterized protein</fullName>
    </submittedName>
</protein>
<evidence type="ECO:0000313" key="2">
    <source>
        <dbReference type="Proteomes" id="UP000002255"/>
    </source>
</evidence>
<name>D1BRE4_XYLCX</name>
<dbReference type="EMBL" id="CP001821">
    <property type="protein sequence ID" value="ACZ30399.1"/>
    <property type="molecule type" value="Genomic_DNA"/>
</dbReference>
<sequence>MTMLNPQLVRECADAVAAVLPVPGVAGEHLLKMLADFGGVDTLDSDQVLTAAAAGMWAQWVRNTDIWENAHAGGRLSDGEMFRTNAASVLAIREALAGGSTWEHALDLVTSSDRVLPDGRPLRKMLPSAHKSGRVHDYATTAARRWDNRISDSGLNPLAAYLAVGAAGAPFTSDWHGMPKWEPRVRQFVAALIEPEHPHWGGTLAARLNAFPGELVIPSLEATLLENPAQLSADVASWCVSTCALGYLAVTPG</sequence>
<reference evidence="1 2" key="2">
    <citation type="journal article" date="2010" name="Stand. Genomic Sci.">
        <title>Complete genome sequence of Xylanimonas cellulosilytica type strain (XIL07).</title>
        <authorList>
            <person name="Foster B."/>
            <person name="Pukall R."/>
            <person name="Abt B."/>
            <person name="Nolan M."/>
            <person name="Glavina Del Rio T."/>
            <person name="Chen F."/>
            <person name="Lucas S."/>
            <person name="Tice H."/>
            <person name="Pitluck S."/>
            <person name="Cheng J.-F."/>
            <person name="Chertkov O."/>
            <person name="Brettin T."/>
            <person name="Han C."/>
            <person name="Detter J.C."/>
            <person name="Bruce D."/>
            <person name="Goodwin L."/>
            <person name="Ivanova N."/>
            <person name="Mavromatis K."/>
            <person name="Pati A."/>
            <person name="Mikhailova N."/>
            <person name="Chen A."/>
            <person name="Palaniappan K."/>
            <person name="Land M."/>
            <person name="Hauser L."/>
            <person name="Chang Y.-J."/>
            <person name="Jeffries C.D."/>
            <person name="Chain P."/>
            <person name="Rohde M."/>
            <person name="Goeker M."/>
            <person name="Bristow J."/>
            <person name="Eisen J.A."/>
            <person name="Markowitz V."/>
            <person name="Hugenholtz P."/>
            <person name="Kyrpides N.C."/>
            <person name="Klenk H.-P."/>
            <person name="Lapidus A."/>
        </authorList>
    </citation>
    <scope>NUCLEOTIDE SEQUENCE [LARGE SCALE GENOMIC DNA]</scope>
    <source>
        <strain evidence="2">DSM 15894 / CECT 5975 / LMG 20990 / XIL07</strain>
    </source>
</reference>
<accession>D1BRE4</accession>
<dbReference type="Proteomes" id="UP000002255">
    <property type="component" value="Chromosome"/>
</dbReference>
<organism evidence="1 2">
    <name type="scientific">Xylanimonas cellulosilytica (strain DSM 15894 / JCM 12276 / CECT 5975 / KCTC 9989 / LMG 20990 / NBRC 107835 / XIL07)</name>
    <dbReference type="NCBI Taxonomy" id="446471"/>
    <lineage>
        <taxon>Bacteria</taxon>
        <taxon>Bacillati</taxon>
        <taxon>Actinomycetota</taxon>
        <taxon>Actinomycetes</taxon>
        <taxon>Micrococcales</taxon>
        <taxon>Promicromonosporaceae</taxon>
        <taxon>Xylanimonas</taxon>
    </lineage>
</organism>